<sequence>MRGLTPRSLQLKQPFESAFASQAFLRSYRCYSHSHGQRPKSCSTSQPHDRTLWPQTPCPSPHDILGAEPGQTYSKKQFHRLVKLYHPDLHSLNEDALDAIPRATRTERYRLVVEAHEILSNPQKRFMYERYGLGWVLPRRENKPYSYQAAGVHGTKDSRPSGHAGSRQQIPIFASNATIAIILVAVAMAGAIVQLERARKVQRDFKEQDKALQDSISRDLQELADQLEGKPRDMRILEFLARRELCRWKTGEVATLGFDPGEDICHH</sequence>
<dbReference type="Pfam" id="PF00226">
    <property type="entry name" value="DnaJ"/>
    <property type="match status" value="1"/>
</dbReference>
<evidence type="ECO:0000259" key="2">
    <source>
        <dbReference type="PROSITE" id="PS50076"/>
    </source>
</evidence>
<keyword evidence="1" id="KW-0812">Transmembrane</keyword>
<comment type="caution">
    <text evidence="3">The sequence shown here is derived from an EMBL/GenBank/DDBJ whole genome shotgun (WGS) entry which is preliminary data.</text>
</comment>
<evidence type="ECO:0000256" key="1">
    <source>
        <dbReference type="SAM" id="Phobius"/>
    </source>
</evidence>
<dbReference type="eggNOG" id="ENOG502RSFU">
    <property type="taxonomic scope" value="Eukaryota"/>
</dbReference>
<organism evidence="3 4">
    <name type="scientific">Colletotrichum sublineola</name>
    <name type="common">Sorghum anthracnose fungus</name>
    <dbReference type="NCBI Taxonomy" id="1173701"/>
    <lineage>
        <taxon>Eukaryota</taxon>
        <taxon>Fungi</taxon>
        <taxon>Dikarya</taxon>
        <taxon>Ascomycota</taxon>
        <taxon>Pezizomycotina</taxon>
        <taxon>Sordariomycetes</taxon>
        <taxon>Hypocreomycetidae</taxon>
        <taxon>Glomerellales</taxon>
        <taxon>Glomerellaceae</taxon>
        <taxon>Colletotrichum</taxon>
        <taxon>Colletotrichum graminicola species complex</taxon>
    </lineage>
</organism>
<dbReference type="InterPro" id="IPR050817">
    <property type="entry name" value="DjlA_DnaK_co-chaperone"/>
</dbReference>
<name>A0A066XD66_COLSU</name>
<dbReference type="OMA" id="WEQNICR"/>
<proteinExistence type="predicted"/>
<keyword evidence="1" id="KW-1133">Transmembrane helix</keyword>
<dbReference type="STRING" id="1173701.A0A066XD66"/>
<evidence type="ECO:0000313" key="3">
    <source>
        <dbReference type="EMBL" id="KDN65589.1"/>
    </source>
</evidence>
<dbReference type="CDD" id="cd06257">
    <property type="entry name" value="DnaJ"/>
    <property type="match status" value="1"/>
</dbReference>
<dbReference type="InterPro" id="IPR036869">
    <property type="entry name" value="J_dom_sf"/>
</dbReference>
<dbReference type="SUPFAM" id="SSF46565">
    <property type="entry name" value="Chaperone J-domain"/>
    <property type="match status" value="1"/>
</dbReference>
<reference evidence="4" key="1">
    <citation type="journal article" date="2014" name="Genome Announc.">
        <title>Draft genome sequence of Colletotrichum sublineola, a destructive pathogen of cultivated sorghum.</title>
        <authorList>
            <person name="Baroncelli R."/>
            <person name="Sanz-Martin J.M."/>
            <person name="Rech G.E."/>
            <person name="Sukno S.A."/>
            <person name="Thon M.R."/>
        </authorList>
    </citation>
    <scope>NUCLEOTIDE SEQUENCE [LARGE SCALE GENOMIC DNA]</scope>
    <source>
        <strain evidence="4">TX430BB</strain>
    </source>
</reference>
<dbReference type="InterPro" id="IPR001623">
    <property type="entry name" value="DnaJ_domain"/>
</dbReference>
<dbReference type="HOGENOM" id="CLU_063296_1_1_1"/>
<accession>A0A066XD66</accession>
<keyword evidence="1" id="KW-0472">Membrane</keyword>
<feature type="domain" description="J" evidence="2">
    <location>
        <begin position="60"/>
        <end position="132"/>
    </location>
</feature>
<dbReference type="Gene3D" id="1.10.287.110">
    <property type="entry name" value="DnaJ domain"/>
    <property type="match status" value="1"/>
</dbReference>
<gene>
    <name evidence="3" type="ORF">CSUB01_03121</name>
</gene>
<feature type="transmembrane region" description="Helical" evidence="1">
    <location>
        <begin position="173"/>
        <end position="193"/>
    </location>
</feature>
<dbReference type="PANTHER" id="PTHR24074">
    <property type="entry name" value="CO-CHAPERONE PROTEIN DJLA"/>
    <property type="match status" value="1"/>
</dbReference>
<dbReference type="OrthoDB" id="445556at2759"/>
<dbReference type="AlphaFoldDB" id="A0A066XD66"/>
<dbReference type="Proteomes" id="UP000027238">
    <property type="component" value="Unassembled WGS sequence"/>
</dbReference>
<protein>
    <submittedName>
        <fullName evidence="3">Putative DnaJ domain-containing protein</fullName>
    </submittedName>
</protein>
<dbReference type="SMART" id="SM00271">
    <property type="entry name" value="DnaJ"/>
    <property type="match status" value="1"/>
</dbReference>
<evidence type="ECO:0000313" key="4">
    <source>
        <dbReference type="Proteomes" id="UP000027238"/>
    </source>
</evidence>
<dbReference type="PRINTS" id="PR00625">
    <property type="entry name" value="JDOMAIN"/>
</dbReference>
<keyword evidence="4" id="KW-1185">Reference proteome</keyword>
<dbReference type="EMBL" id="JMSE01001019">
    <property type="protein sequence ID" value="KDN65589.1"/>
    <property type="molecule type" value="Genomic_DNA"/>
</dbReference>
<dbReference type="PROSITE" id="PS50076">
    <property type="entry name" value="DNAJ_2"/>
    <property type="match status" value="1"/>
</dbReference>